<reference evidence="1" key="1">
    <citation type="submission" date="2021-01" db="EMBL/GenBank/DDBJ databases">
        <title>Fulvivirga kasyanovii gen. nov., sp nov., a novel member of the phylum Bacteroidetes isolated from seawater in a mussel farm.</title>
        <authorList>
            <person name="Zhao L.-H."/>
            <person name="Wang Z.-J."/>
        </authorList>
    </citation>
    <scope>NUCLEOTIDE SEQUENCE</scope>
    <source>
        <strain evidence="1">29W222</strain>
    </source>
</reference>
<dbReference type="RefSeq" id="WP_202854971.1">
    <property type="nucleotide sequence ID" value="NZ_JAEUGD010000014.1"/>
</dbReference>
<protein>
    <submittedName>
        <fullName evidence="1">Uncharacterized protein</fullName>
    </submittedName>
</protein>
<sequence length="153" mass="17460">MRLQVRTILAGTMCIFLWACNGHQSHDNGLEHQEHSSQNYTAEVEKPLLDNGKKWKANEDMTVHIRAMQNDVKEFKNTEDKDYAALASQLNTNVNLVISSCTMKGKSHEELHKWLLPYKELVLELGASESAENKEKVFSSIQTALGEFDVYFE</sequence>
<keyword evidence="2" id="KW-1185">Reference proteome</keyword>
<evidence type="ECO:0000313" key="1">
    <source>
        <dbReference type="EMBL" id="MBL6445426.1"/>
    </source>
</evidence>
<dbReference type="Proteomes" id="UP000614216">
    <property type="component" value="Unassembled WGS sequence"/>
</dbReference>
<gene>
    <name evidence="1" type="ORF">JMN32_03855</name>
</gene>
<evidence type="ECO:0000313" key="2">
    <source>
        <dbReference type="Proteomes" id="UP000614216"/>
    </source>
</evidence>
<proteinExistence type="predicted"/>
<dbReference type="EMBL" id="JAEUGD010000014">
    <property type="protein sequence ID" value="MBL6445426.1"/>
    <property type="molecule type" value="Genomic_DNA"/>
</dbReference>
<name>A0A937KAG7_9BACT</name>
<accession>A0A937KAG7</accession>
<dbReference type="AlphaFoldDB" id="A0A937KAG7"/>
<comment type="caution">
    <text evidence="1">The sequence shown here is derived from an EMBL/GenBank/DDBJ whole genome shotgun (WGS) entry which is preliminary data.</text>
</comment>
<organism evidence="1 2">
    <name type="scientific">Fulvivirga marina</name>
    <dbReference type="NCBI Taxonomy" id="2494733"/>
    <lineage>
        <taxon>Bacteria</taxon>
        <taxon>Pseudomonadati</taxon>
        <taxon>Bacteroidota</taxon>
        <taxon>Cytophagia</taxon>
        <taxon>Cytophagales</taxon>
        <taxon>Fulvivirgaceae</taxon>
        <taxon>Fulvivirga</taxon>
    </lineage>
</organism>